<keyword evidence="7" id="KW-0449">Lipoprotein</keyword>
<evidence type="ECO:0000313" key="10">
    <source>
        <dbReference type="Proteomes" id="UP000283530"/>
    </source>
</evidence>
<dbReference type="AlphaFoldDB" id="A0A3S3MTZ3"/>
<evidence type="ECO:0000256" key="2">
    <source>
        <dbReference type="ARBA" id="ARBA00007843"/>
    </source>
</evidence>
<reference evidence="9 10" key="1">
    <citation type="journal article" date="2019" name="Nat. Plants">
        <title>Stout camphor tree genome fills gaps in understanding of flowering plant genome evolution.</title>
        <authorList>
            <person name="Chaw S.M."/>
            <person name="Liu Y.C."/>
            <person name="Wu Y.W."/>
            <person name="Wang H.Y."/>
            <person name="Lin C.I."/>
            <person name="Wu C.S."/>
            <person name="Ke H.M."/>
            <person name="Chang L.Y."/>
            <person name="Hsu C.Y."/>
            <person name="Yang H.T."/>
            <person name="Sudianto E."/>
            <person name="Hsu M.H."/>
            <person name="Wu K.P."/>
            <person name="Wang L.N."/>
            <person name="Leebens-Mack J.H."/>
            <person name="Tsai I.J."/>
        </authorList>
    </citation>
    <scope>NUCLEOTIDE SEQUENCE [LARGE SCALE GENOMIC DNA]</scope>
    <source>
        <strain evidence="10">cv. Chaw 1501</strain>
        <tissue evidence="9">Young leaves</tissue>
    </source>
</reference>
<evidence type="ECO:0000256" key="5">
    <source>
        <dbReference type="ARBA" id="ARBA00022729"/>
    </source>
</evidence>
<dbReference type="GO" id="GO:0009738">
    <property type="term" value="P:abscisic acid-activated signaling pathway"/>
    <property type="evidence" value="ECO:0007669"/>
    <property type="project" value="TreeGrafter"/>
</dbReference>
<dbReference type="STRING" id="337451.A0A3S3MTZ3"/>
<name>A0A3S3MTZ3_9MAGN</name>
<comment type="caution">
    <text evidence="9">The sequence shown here is derived from an EMBL/GenBank/DDBJ whole genome shotgun (WGS) entry which is preliminary data.</text>
</comment>
<keyword evidence="4" id="KW-0325">Glycoprotein</keyword>
<dbReference type="GO" id="GO:0098552">
    <property type="term" value="C:side of membrane"/>
    <property type="evidence" value="ECO:0007669"/>
    <property type="project" value="UniProtKB-KW"/>
</dbReference>
<dbReference type="InterPro" id="IPR000782">
    <property type="entry name" value="FAS1_domain"/>
</dbReference>
<keyword evidence="10" id="KW-1185">Reference proteome</keyword>
<dbReference type="GO" id="GO:0009825">
    <property type="term" value="P:multidimensional cell growth"/>
    <property type="evidence" value="ECO:0007669"/>
    <property type="project" value="TreeGrafter"/>
</dbReference>
<dbReference type="PANTHER" id="PTHR32382">
    <property type="entry name" value="FASCICLIN-LIKE ARABINOGALACTAN PROTEIN"/>
    <property type="match status" value="1"/>
</dbReference>
<dbReference type="FunFam" id="2.30.180.10:FF:000013">
    <property type="entry name" value="Fasciclin-like arabinogalactan protein 4"/>
    <property type="match status" value="1"/>
</dbReference>
<proteinExistence type="inferred from homology"/>
<dbReference type="Pfam" id="PF02469">
    <property type="entry name" value="Fasciclin"/>
    <property type="match status" value="1"/>
</dbReference>
<evidence type="ECO:0000256" key="6">
    <source>
        <dbReference type="ARBA" id="ARBA00023136"/>
    </source>
</evidence>
<keyword evidence="6" id="KW-0472">Membrane</keyword>
<keyword evidence="4" id="KW-0336">GPI-anchor</keyword>
<evidence type="ECO:0000256" key="7">
    <source>
        <dbReference type="ARBA" id="ARBA00023288"/>
    </source>
</evidence>
<feature type="domain" description="FAS1" evidence="8">
    <location>
        <begin position="194"/>
        <end position="339"/>
    </location>
</feature>
<dbReference type="Gene3D" id="2.30.180.10">
    <property type="entry name" value="FAS1 domain"/>
    <property type="match status" value="2"/>
</dbReference>
<dbReference type="GO" id="GO:0005886">
    <property type="term" value="C:plasma membrane"/>
    <property type="evidence" value="ECO:0007669"/>
    <property type="project" value="UniProtKB-SubCell"/>
</dbReference>
<dbReference type="SUPFAM" id="SSF82153">
    <property type="entry name" value="FAS1 domain"/>
    <property type="match status" value="2"/>
</dbReference>
<evidence type="ECO:0000256" key="3">
    <source>
        <dbReference type="ARBA" id="ARBA00022475"/>
    </source>
</evidence>
<feature type="domain" description="FAS1" evidence="8">
    <location>
        <begin position="38"/>
        <end position="177"/>
    </location>
</feature>
<dbReference type="PROSITE" id="PS50213">
    <property type="entry name" value="FAS1"/>
    <property type="match status" value="2"/>
</dbReference>
<gene>
    <name evidence="9" type="ORF">CKAN_01496000</name>
</gene>
<keyword evidence="3" id="KW-1003">Cell membrane</keyword>
<sequence length="475" mass="50641">MRMRSAFSLFPSHSTAIANTHFIIFFLFLVFFTNSHSALNITTLLSSYPDLSDFTRLVSSTTIPSDLSFRSSLTLLAVPNRLLRLPSSSSLPDALRLHVLLQYLSPADLRRLPPSGALVTTLFQTTGRALNTNGAVNLTLSPSGSVTVSSSASNATILSLLQTLPYNLSIYSVDALLLPPNLDLTATENRPPLGLNITRALIDAHNFNVFASMLSASGVAGEFENDEAGAGITVFVPTDAAFAGSSATEKLQSLPADKKAVVLKYHVLHSYYPLGSLESIVNPVQPTLATEDSGAGRFTLNITRVNGSAAIGTGIVQASITQTVFDQNPVAIFAVSRVLLPKEIFGKEGGQESFNGAPPPEVGVPPENSLSGVEMPPARLVAPTGFGVEIRSTGGDGIGGKRGGFAAGVLFCVALHLLMYPIQGDLREHANTRKSSLLKRERSPHKRKEVTYLGFKRQTTGKNRCFLAGFTILIS</sequence>
<evidence type="ECO:0000256" key="1">
    <source>
        <dbReference type="ARBA" id="ARBA00004609"/>
    </source>
</evidence>
<dbReference type="GO" id="GO:0048354">
    <property type="term" value="P:mucilage biosynthetic process involved in seed coat development"/>
    <property type="evidence" value="ECO:0007669"/>
    <property type="project" value="TreeGrafter"/>
</dbReference>
<evidence type="ECO:0000256" key="4">
    <source>
        <dbReference type="ARBA" id="ARBA00022622"/>
    </source>
</evidence>
<dbReference type="SMART" id="SM00554">
    <property type="entry name" value="FAS1"/>
    <property type="match status" value="2"/>
</dbReference>
<accession>A0A3S3MTZ3</accession>
<dbReference type="InterPro" id="IPR036378">
    <property type="entry name" value="FAS1_dom_sf"/>
</dbReference>
<dbReference type="Proteomes" id="UP000283530">
    <property type="component" value="Unassembled WGS sequence"/>
</dbReference>
<protein>
    <submittedName>
        <fullName evidence="9">Fasciclin-like arabinogalactan protein 4</fullName>
    </submittedName>
</protein>
<comment type="subcellular location">
    <subcellularLocation>
        <location evidence="1">Cell membrane</location>
        <topology evidence="1">Lipid-anchor</topology>
        <topology evidence="1">GPI-anchor</topology>
    </subcellularLocation>
</comment>
<dbReference type="InterPro" id="IPR033254">
    <property type="entry name" value="Plant_FLA"/>
</dbReference>
<evidence type="ECO:0000259" key="8">
    <source>
        <dbReference type="PROSITE" id="PS50213"/>
    </source>
</evidence>
<dbReference type="OrthoDB" id="286301at2759"/>
<dbReference type="EMBL" id="QPKB01000005">
    <property type="protein sequence ID" value="RWR86077.1"/>
    <property type="molecule type" value="Genomic_DNA"/>
</dbReference>
<dbReference type="PANTHER" id="PTHR32382:SF0">
    <property type="entry name" value="FASCICLIN-LIKE ARABINOGALACTAN PROTEIN 4"/>
    <property type="match status" value="1"/>
</dbReference>
<keyword evidence="5" id="KW-0732">Signal</keyword>
<evidence type="ECO:0000313" key="9">
    <source>
        <dbReference type="EMBL" id="RWR86077.1"/>
    </source>
</evidence>
<organism evidence="9 10">
    <name type="scientific">Cinnamomum micranthum f. kanehirae</name>
    <dbReference type="NCBI Taxonomy" id="337451"/>
    <lineage>
        <taxon>Eukaryota</taxon>
        <taxon>Viridiplantae</taxon>
        <taxon>Streptophyta</taxon>
        <taxon>Embryophyta</taxon>
        <taxon>Tracheophyta</taxon>
        <taxon>Spermatophyta</taxon>
        <taxon>Magnoliopsida</taxon>
        <taxon>Magnoliidae</taxon>
        <taxon>Laurales</taxon>
        <taxon>Lauraceae</taxon>
        <taxon>Cinnamomum</taxon>
    </lineage>
</organism>
<comment type="similarity">
    <text evidence="2">Belongs to the fasciclin-like AGP family.</text>
</comment>